<dbReference type="NCBIfam" id="TIGR02582">
    <property type="entry name" value="cas7_TM1809"/>
    <property type="match status" value="1"/>
</dbReference>
<dbReference type="GO" id="GO:0004519">
    <property type="term" value="F:endonuclease activity"/>
    <property type="evidence" value="ECO:0007669"/>
    <property type="project" value="UniProtKB-KW"/>
</dbReference>
<evidence type="ECO:0000256" key="2">
    <source>
        <dbReference type="ARBA" id="ARBA00022150"/>
    </source>
</evidence>
<dbReference type="InterPro" id="IPR005537">
    <property type="entry name" value="RAMP_III_fam"/>
</dbReference>
<evidence type="ECO:0000313" key="10">
    <source>
        <dbReference type="EMBL" id="EKW98566.1"/>
    </source>
</evidence>
<evidence type="ECO:0000256" key="4">
    <source>
        <dbReference type="ARBA" id="ARBA00022759"/>
    </source>
</evidence>
<sequence length="220" mass="24195">MLSKVKISGKIMLESGLHIGGSDAFAAIGAIDSPVIKDPLTNLPIIPGSSLKGKMRFLLAKAYNKKLAHTPDEDDEKITRLFGSNGNDENDHQPIPARLIFRDAALQNVDELLEKGVESITETKFENTINRMTAVANPRQIERAIRGSKFEFELIYDVVNEDEMLEDFQTITDGFTLLELDYLGGSGSRGYGKVSFQDLKIETVFGDANVAPLAEMMGVN</sequence>
<dbReference type="Proteomes" id="UP000011912">
    <property type="component" value="Unassembled WGS sequence"/>
</dbReference>
<keyword evidence="4" id="KW-0255">Endonuclease</keyword>
<dbReference type="AlphaFoldDB" id="M5J4L0"/>
<proteinExistence type="inferred from homology"/>
<protein>
    <recommendedName>
        <fullName evidence="2">CRISPR system Cms endoribonuclease Csm3</fullName>
    </recommendedName>
    <alternativeName>
        <fullName evidence="8">CRISPR type III A-associated RAMP protein Csm3</fullName>
    </alternativeName>
</protein>
<feature type="domain" description="CRISPR type III-associated protein" evidence="9">
    <location>
        <begin position="11"/>
        <end position="195"/>
    </location>
</feature>
<evidence type="ECO:0000256" key="5">
    <source>
        <dbReference type="ARBA" id="ARBA00022801"/>
    </source>
</evidence>
<dbReference type="GO" id="GO:0003723">
    <property type="term" value="F:RNA binding"/>
    <property type="evidence" value="ECO:0007669"/>
    <property type="project" value="UniProtKB-KW"/>
</dbReference>
<dbReference type="RefSeq" id="WP_009554492.1">
    <property type="nucleotide sequence ID" value="NZ_ANAG01000017.1"/>
</dbReference>
<evidence type="ECO:0000256" key="1">
    <source>
        <dbReference type="ARBA" id="ARBA00006342"/>
    </source>
</evidence>
<accession>M5J4L0</accession>
<dbReference type="EMBL" id="ANAG01000017">
    <property type="protein sequence ID" value="EKW98566.1"/>
    <property type="molecule type" value="Genomic_DNA"/>
</dbReference>
<keyword evidence="5" id="KW-0378">Hydrolase</keyword>
<comment type="caution">
    <text evidence="10">The sequence shown here is derived from an EMBL/GenBank/DDBJ whole genome shotgun (WGS) entry which is preliminary data.</text>
</comment>
<evidence type="ECO:0000313" key="11">
    <source>
        <dbReference type="Proteomes" id="UP000011912"/>
    </source>
</evidence>
<evidence type="ECO:0000256" key="6">
    <source>
        <dbReference type="ARBA" id="ARBA00022884"/>
    </source>
</evidence>
<dbReference type="PANTHER" id="PTHR35579:SF3">
    <property type="entry name" value="CRISPR SYSTEM CMS ENDORIBONUCLEASE CSM3"/>
    <property type="match status" value="1"/>
</dbReference>
<organism evidence="10 11">
    <name type="scientific">Ligilactobacillus saerimneri 30a</name>
    <dbReference type="NCBI Taxonomy" id="1227363"/>
    <lineage>
        <taxon>Bacteria</taxon>
        <taxon>Bacillati</taxon>
        <taxon>Bacillota</taxon>
        <taxon>Bacilli</taxon>
        <taxon>Lactobacillales</taxon>
        <taxon>Lactobacillaceae</taxon>
        <taxon>Ligilactobacillus</taxon>
    </lineage>
</organism>
<dbReference type="Pfam" id="PF03787">
    <property type="entry name" value="RAMPs"/>
    <property type="match status" value="1"/>
</dbReference>
<dbReference type="PANTHER" id="PTHR35579">
    <property type="entry name" value="CRISPR SYSTEM CMS ENDORIBONUCLEASE CSM3"/>
    <property type="match status" value="1"/>
</dbReference>
<reference evidence="10 11" key="1">
    <citation type="journal article" date="2013" name="Genome Announc.">
        <title>Genome Sequence of Lactobacillus saerimneri 30a (Formerly Lactobacillus sp. Strain 30a), a Reference Lactic Acid Bacterium Strain Producing Biogenic Amines.</title>
        <authorList>
            <person name="Romano A."/>
            <person name="Trip H."/>
            <person name="Campbell-Sills H."/>
            <person name="Bouchez O."/>
            <person name="Sherman D."/>
            <person name="Lolkema J.S."/>
            <person name="Lucas P.M."/>
        </authorList>
    </citation>
    <scope>NUCLEOTIDE SEQUENCE [LARGE SCALE GENOMIC DNA]</scope>
    <source>
        <strain evidence="10 11">30a</strain>
    </source>
</reference>
<keyword evidence="6" id="KW-0694">RNA-binding</keyword>
<comment type="similarity">
    <text evidence="1">Belongs to the CRISPR-associated Csm3 family.</text>
</comment>
<evidence type="ECO:0000256" key="8">
    <source>
        <dbReference type="ARBA" id="ARBA00033183"/>
    </source>
</evidence>
<keyword evidence="7" id="KW-0051">Antiviral defense</keyword>
<dbReference type="GO" id="GO:0051607">
    <property type="term" value="P:defense response to virus"/>
    <property type="evidence" value="ECO:0007669"/>
    <property type="project" value="UniProtKB-KW"/>
</dbReference>
<evidence type="ECO:0000256" key="7">
    <source>
        <dbReference type="ARBA" id="ARBA00023118"/>
    </source>
</evidence>
<dbReference type="STRING" id="1227363.D271_06140"/>
<evidence type="ECO:0000256" key="3">
    <source>
        <dbReference type="ARBA" id="ARBA00022722"/>
    </source>
</evidence>
<dbReference type="GO" id="GO:0016787">
    <property type="term" value="F:hydrolase activity"/>
    <property type="evidence" value="ECO:0007669"/>
    <property type="project" value="UniProtKB-KW"/>
</dbReference>
<gene>
    <name evidence="10" type="ORF">D271_06140</name>
</gene>
<dbReference type="PATRIC" id="fig|1227363.6.peg.1206"/>
<dbReference type="InterPro" id="IPR013412">
    <property type="entry name" value="CRISPR-assoc_RAMP_Csm3"/>
</dbReference>
<evidence type="ECO:0000259" key="9">
    <source>
        <dbReference type="Pfam" id="PF03787"/>
    </source>
</evidence>
<keyword evidence="11" id="KW-1185">Reference proteome</keyword>
<keyword evidence="3" id="KW-0540">Nuclease</keyword>
<name>M5J4L0_9LACO</name>
<dbReference type="InterPro" id="IPR052216">
    <property type="entry name" value="CRISPR_Csm3_endoribonuclease"/>
</dbReference>